<protein>
    <submittedName>
        <fullName evidence="2">Uncharacterized protein</fullName>
    </submittedName>
</protein>
<dbReference type="EMBL" id="LLXI01003590">
    <property type="protein sequence ID" value="PKY59490.1"/>
    <property type="molecule type" value="Genomic_DNA"/>
</dbReference>
<keyword evidence="1" id="KW-1133">Transmembrane helix</keyword>
<dbReference type="VEuPathDB" id="FungiDB:RhiirFUN_013770"/>
<dbReference type="VEuPathDB" id="FungiDB:FUN_010001"/>
<feature type="transmembrane region" description="Helical" evidence="1">
    <location>
        <begin position="140"/>
        <end position="163"/>
    </location>
</feature>
<evidence type="ECO:0000256" key="1">
    <source>
        <dbReference type="SAM" id="Phobius"/>
    </source>
</evidence>
<proteinExistence type="predicted"/>
<feature type="transmembrane region" description="Helical" evidence="1">
    <location>
        <begin position="55"/>
        <end position="76"/>
    </location>
</feature>
<dbReference type="Proteomes" id="UP000234323">
    <property type="component" value="Unassembled WGS sequence"/>
</dbReference>
<dbReference type="AlphaFoldDB" id="A0A2I1HKV4"/>
<name>A0A2I1HKV4_9GLOM</name>
<keyword evidence="3" id="KW-1185">Reference proteome</keyword>
<comment type="caution">
    <text evidence="2">The sequence shown here is derived from an EMBL/GenBank/DDBJ whole genome shotgun (WGS) entry which is preliminary data.</text>
</comment>
<accession>A0A2I1HKV4</accession>
<evidence type="ECO:0000313" key="2">
    <source>
        <dbReference type="EMBL" id="PKY59490.1"/>
    </source>
</evidence>
<reference evidence="2 3" key="1">
    <citation type="submission" date="2015-10" db="EMBL/GenBank/DDBJ databases">
        <title>Genome analyses suggest a sexual origin of heterokaryosis in a supposedly ancient asexual fungus.</title>
        <authorList>
            <person name="Ropars J."/>
            <person name="Sedzielewska K."/>
            <person name="Noel J."/>
            <person name="Charron P."/>
            <person name="Farinelli L."/>
            <person name="Marton T."/>
            <person name="Kruger M."/>
            <person name="Pelin A."/>
            <person name="Brachmann A."/>
            <person name="Corradi N."/>
        </authorList>
    </citation>
    <scope>NUCLEOTIDE SEQUENCE [LARGE SCALE GENOMIC DNA]</scope>
    <source>
        <strain evidence="2 3">A4</strain>
    </source>
</reference>
<gene>
    <name evidence="2" type="ORF">RhiirA4_482276</name>
</gene>
<keyword evidence="1" id="KW-0812">Transmembrane</keyword>
<evidence type="ECO:0000313" key="3">
    <source>
        <dbReference type="Proteomes" id="UP000234323"/>
    </source>
</evidence>
<organism evidence="2 3">
    <name type="scientific">Rhizophagus irregularis</name>
    <dbReference type="NCBI Taxonomy" id="588596"/>
    <lineage>
        <taxon>Eukaryota</taxon>
        <taxon>Fungi</taxon>
        <taxon>Fungi incertae sedis</taxon>
        <taxon>Mucoromycota</taxon>
        <taxon>Glomeromycotina</taxon>
        <taxon>Glomeromycetes</taxon>
        <taxon>Glomerales</taxon>
        <taxon>Glomeraceae</taxon>
        <taxon>Rhizophagus</taxon>
    </lineage>
</organism>
<sequence length="226" mass="25533">MTDYDLFNDFWGDFIVRVGVAIIATRISGKTEYGNNITGGETEDRNNNKKKVGDVLNDIIVFSSLNAMNIYLPITWLKYINEVNIGFEVFLSIEFWILPITAGFFGLTPNAYNFFDVVFDEFCTNKYSYKNGMIDKISKSITPILLVVVWIFTSNFLKGAILIQAVRNGYLLSNNFWQIKVTTALATVSIIRLIDIFNNKSLSLYSSIFNKVTALQQSSEGTSNEA</sequence>
<dbReference type="VEuPathDB" id="FungiDB:RhiirA1_479696"/>
<keyword evidence="1" id="KW-0472">Membrane</keyword>